<reference evidence="3 4" key="1">
    <citation type="submission" date="2017-11" db="EMBL/GenBank/DDBJ databases">
        <title>De-novo sequencing of pomegranate (Punica granatum L.) genome.</title>
        <authorList>
            <person name="Akparov Z."/>
            <person name="Amiraslanov A."/>
            <person name="Hajiyeva S."/>
            <person name="Abbasov M."/>
            <person name="Kaur K."/>
            <person name="Hamwieh A."/>
            <person name="Solovyev V."/>
            <person name="Salamov A."/>
            <person name="Braich B."/>
            <person name="Kosarev P."/>
            <person name="Mahmoud A."/>
            <person name="Hajiyev E."/>
            <person name="Babayeva S."/>
            <person name="Izzatullayeva V."/>
            <person name="Mammadov A."/>
            <person name="Mammadov A."/>
            <person name="Sharifova S."/>
            <person name="Ojaghi J."/>
            <person name="Eynullazada K."/>
            <person name="Bayramov B."/>
            <person name="Abdulazimova A."/>
            <person name="Shahmuradov I."/>
        </authorList>
    </citation>
    <scope>NUCLEOTIDE SEQUENCE [LARGE SCALE GENOMIC DNA]</scope>
    <source>
        <strain evidence="4">cv. AG2017</strain>
        <tissue evidence="3">Leaf</tissue>
    </source>
</reference>
<dbReference type="InterPro" id="IPR005162">
    <property type="entry name" value="Retrotrans_gag_dom"/>
</dbReference>
<gene>
    <name evidence="3" type="ORF">CRG98_005077</name>
</gene>
<dbReference type="PANTHER" id="PTHR33223:SF8">
    <property type="entry name" value="OS04G0172440 PROTEIN"/>
    <property type="match status" value="1"/>
</dbReference>
<evidence type="ECO:0000259" key="2">
    <source>
        <dbReference type="Pfam" id="PF03732"/>
    </source>
</evidence>
<comment type="caution">
    <text evidence="3">The sequence shown here is derived from an EMBL/GenBank/DDBJ whole genome shotgun (WGS) entry which is preliminary data.</text>
</comment>
<sequence length="477" mass="52828">MAANMAEMMSLLRGSNRAASSSTPPPAYGSTIDPASWVSLTQMQESTTVTAPMPMIQPVPIPPPMHVSTVQPVSDPLPPPPAPTDVPLPPAAFLMSDPAIATVIVTVNVDPAFGLHSPSTKDLPGVECLHSCSTYRALYLLNFTTKYEPSIPSPITPNMPFPQSGTITHVAPTAPPTNFLPEGETEQEWRLKKIEEIVKAIQAGDYRHSTSYLDLNLVPSMPLPPKIKYWEYEQFVVATFQESLSRPALNWFMSLRVEDIPSWTELSKNFIDQYQYNTEMPRFFLELSTMEVTEGQTFESYATDWQTLAAKHITPICEAQQIQMFNETLKGVYYSHLMGHKSTFSEMIMAGKQVDLGIKLGRIKGPYKKKEGESSRKTTTVASSTGDKKGKESSVNAVNTGRQGAQQYSVNFIPTPPAAQKLREKIQEMINVRELSFNEVKPPNVQANPLPDHGSSLGPTVNKIGAYFSRKDEMKEE</sequence>
<feature type="domain" description="Retrotransposon gag" evidence="2">
    <location>
        <begin position="240"/>
        <end position="329"/>
    </location>
</feature>
<accession>A0A2I0L1E9</accession>
<dbReference type="Proteomes" id="UP000233551">
    <property type="component" value="Unassembled WGS sequence"/>
</dbReference>
<dbReference type="EMBL" id="PGOL01000198">
    <property type="protein sequence ID" value="PKI74535.1"/>
    <property type="molecule type" value="Genomic_DNA"/>
</dbReference>
<evidence type="ECO:0000256" key="1">
    <source>
        <dbReference type="SAM" id="MobiDB-lite"/>
    </source>
</evidence>
<dbReference type="AlphaFoldDB" id="A0A2I0L1E9"/>
<keyword evidence="4" id="KW-1185">Reference proteome</keyword>
<dbReference type="Pfam" id="PF03732">
    <property type="entry name" value="Retrotrans_gag"/>
    <property type="match status" value="1"/>
</dbReference>
<evidence type="ECO:0000313" key="3">
    <source>
        <dbReference type="EMBL" id="PKI74535.1"/>
    </source>
</evidence>
<evidence type="ECO:0000313" key="4">
    <source>
        <dbReference type="Proteomes" id="UP000233551"/>
    </source>
</evidence>
<name>A0A2I0L1E9_PUNGR</name>
<proteinExistence type="predicted"/>
<protein>
    <recommendedName>
        <fullName evidence="2">Retrotransposon gag domain-containing protein</fullName>
    </recommendedName>
</protein>
<dbReference type="PANTHER" id="PTHR33223">
    <property type="entry name" value="CCHC-TYPE DOMAIN-CONTAINING PROTEIN"/>
    <property type="match status" value="1"/>
</dbReference>
<feature type="region of interest" description="Disordered" evidence="1">
    <location>
        <begin position="443"/>
        <end position="462"/>
    </location>
</feature>
<organism evidence="3 4">
    <name type="scientific">Punica granatum</name>
    <name type="common">Pomegranate</name>
    <dbReference type="NCBI Taxonomy" id="22663"/>
    <lineage>
        <taxon>Eukaryota</taxon>
        <taxon>Viridiplantae</taxon>
        <taxon>Streptophyta</taxon>
        <taxon>Embryophyta</taxon>
        <taxon>Tracheophyta</taxon>
        <taxon>Spermatophyta</taxon>
        <taxon>Magnoliopsida</taxon>
        <taxon>eudicotyledons</taxon>
        <taxon>Gunneridae</taxon>
        <taxon>Pentapetalae</taxon>
        <taxon>rosids</taxon>
        <taxon>malvids</taxon>
        <taxon>Myrtales</taxon>
        <taxon>Lythraceae</taxon>
        <taxon>Punica</taxon>
    </lineage>
</organism>
<feature type="region of interest" description="Disordered" evidence="1">
    <location>
        <begin position="367"/>
        <end position="396"/>
    </location>
</feature>